<protein>
    <submittedName>
        <fullName evidence="1">Integrase core domain containing protein</fullName>
    </submittedName>
</protein>
<dbReference type="EnsemblPlants" id="PGSC0003DMT400081538">
    <property type="protein sequence ID" value="PGSC0003DMT400081538"/>
    <property type="gene ID" value="PGSC0003DMG400031915"/>
</dbReference>
<evidence type="ECO:0000313" key="2">
    <source>
        <dbReference type="Proteomes" id="UP000011115"/>
    </source>
</evidence>
<reference evidence="2" key="1">
    <citation type="journal article" date="2011" name="Nature">
        <title>Genome sequence and analysis of the tuber crop potato.</title>
        <authorList>
            <consortium name="The Potato Genome Sequencing Consortium"/>
        </authorList>
    </citation>
    <scope>NUCLEOTIDE SEQUENCE [LARGE SCALE GENOMIC DNA]</scope>
    <source>
        <strain evidence="2">cv. DM1-3 516 R44</strain>
    </source>
</reference>
<dbReference type="Proteomes" id="UP000011115">
    <property type="component" value="Unassembled WGS sequence"/>
</dbReference>
<evidence type="ECO:0000313" key="1">
    <source>
        <dbReference type="EnsemblPlants" id="PGSC0003DMT400081538"/>
    </source>
</evidence>
<accession>M1D4X9</accession>
<dbReference type="Gramene" id="PGSC0003DMT400081538">
    <property type="protein sequence ID" value="PGSC0003DMT400081538"/>
    <property type="gene ID" value="PGSC0003DMG400031915"/>
</dbReference>
<dbReference type="InParanoid" id="M1D4X9"/>
<dbReference type="HOGENOM" id="CLU_180374_0_0_1"/>
<sequence length="98" mass="11032">MKQSGKLQTGSAITYRVENRAEVQIEERLGVGALAAVMMNFDSDGIEEYDELVAALDRCEYRSKQKKYELDMKNHESPPARPSIVEAPKLELKALPPH</sequence>
<keyword evidence="2" id="KW-1185">Reference proteome</keyword>
<proteinExistence type="predicted"/>
<dbReference type="PaxDb" id="4113-PGSC0003DMT400081538"/>
<dbReference type="AlphaFoldDB" id="M1D4X9"/>
<organism evidence="1 2">
    <name type="scientific">Solanum tuberosum</name>
    <name type="common">Potato</name>
    <dbReference type="NCBI Taxonomy" id="4113"/>
    <lineage>
        <taxon>Eukaryota</taxon>
        <taxon>Viridiplantae</taxon>
        <taxon>Streptophyta</taxon>
        <taxon>Embryophyta</taxon>
        <taxon>Tracheophyta</taxon>
        <taxon>Spermatophyta</taxon>
        <taxon>Magnoliopsida</taxon>
        <taxon>eudicotyledons</taxon>
        <taxon>Gunneridae</taxon>
        <taxon>Pentapetalae</taxon>
        <taxon>asterids</taxon>
        <taxon>lamiids</taxon>
        <taxon>Solanales</taxon>
        <taxon>Solanaceae</taxon>
        <taxon>Solanoideae</taxon>
        <taxon>Solaneae</taxon>
        <taxon>Solanum</taxon>
    </lineage>
</organism>
<name>M1D4X9_SOLTU</name>
<reference evidence="1" key="2">
    <citation type="submission" date="2015-06" db="UniProtKB">
        <authorList>
            <consortium name="EnsemblPlants"/>
        </authorList>
    </citation>
    <scope>IDENTIFICATION</scope>
    <source>
        <strain evidence="1">DM1-3 516 R44</strain>
    </source>
</reference>